<dbReference type="InterPro" id="IPR016181">
    <property type="entry name" value="Acyl_CoA_acyltransferase"/>
</dbReference>
<gene>
    <name evidence="4" type="ORF">G3T38_03725</name>
</gene>
<proteinExistence type="predicted"/>
<dbReference type="PANTHER" id="PTHR43877">
    <property type="entry name" value="AMINOALKYLPHOSPHONATE N-ACETYLTRANSFERASE-RELATED-RELATED"/>
    <property type="match status" value="1"/>
</dbReference>
<name>A0A6P0HGK1_9ACTN</name>
<dbReference type="Pfam" id="PF00583">
    <property type="entry name" value="Acetyltransf_1"/>
    <property type="match status" value="1"/>
</dbReference>
<feature type="domain" description="N-acetyltransferase" evidence="3">
    <location>
        <begin position="53"/>
        <end position="200"/>
    </location>
</feature>
<dbReference type="PROSITE" id="PS51186">
    <property type="entry name" value="GNAT"/>
    <property type="match status" value="1"/>
</dbReference>
<dbReference type="GO" id="GO:0016747">
    <property type="term" value="F:acyltransferase activity, transferring groups other than amino-acyl groups"/>
    <property type="evidence" value="ECO:0007669"/>
    <property type="project" value="InterPro"/>
</dbReference>
<evidence type="ECO:0000256" key="2">
    <source>
        <dbReference type="ARBA" id="ARBA00023315"/>
    </source>
</evidence>
<evidence type="ECO:0000313" key="5">
    <source>
        <dbReference type="Proteomes" id="UP000468687"/>
    </source>
</evidence>
<dbReference type="Gene3D" id="3.40.630.30">
    <property type="match status" value="1"/>
</dbReference>
<accession>A0A6P0HGK1</accession>
<reference evidence="4 5" key="1">
    <citation type="journal article" date="2014" name="Int. J. Syst. Evol. Microbiol.">
        <title>Nocardioides zeae sp. nov., isolated from the stem of Zea mays.</title>
        <authorList>
            <person name="Glaeser S.P."/>
            <person name="McInroy J.A."/>
            <person name="Busse H.J."/>
            <person name="Kampfer P."/>
        </authorList>
    </citation>
    <scope>NUCLEOTIDE SEQUENCE [LARGE SCALE GENOMIC DNA]</scope>
    <source>
        <strain evidence="4 5">JCM 30728</strain>
    </source>
</reference>
<evidence type="ECO:0000256" key="1">
    <source>
        <dbReference type="ARBA" id="ARBA00022679"/>
    </source>
</evidence>
<dbReference type="InterPro" id="IPR050832">
    <property type="entry name" value="Bact_Acetyltransf"/>
</dbReference>
<dbReference type="Proteomes" id="UP000468687">
    <property type="component" value="Unassembled WGS sequence"/>
</dbReference>
<organism evidence="4 5">
    <name type="scientific">Nocardioides zeae</name>
    <dbReference type="NCBI Taxonomy" id="1457234"/>
    <lineage>
        <taxon>Bacteria</taxon>
        <taxon>Bacillati</taxon>
        <taxon>Actinomycetota</taxon>
        <taxon>Actinomycetes</taxon>
        <taxon>Propionibacteriales</taxon>
        <taxon>Nocardioidaceae</taxon>
        <taxon>Nocardioides</taxon>
    </lineage>
</organism>
<keyword evidence="2" id="KW-0012">Acyltransferase</keyword>
<evidence type="ECO:0000313" key="4">
    <source>
        <dbReference type="EMBL" id="NEN77380.1"/>
    </source>
</evidence>
<dbReference type="PANTHER" id="PTHR43877:SF5">
    <property type="entry name" value="BLL8307 PROTEIN"/>
    <property type="match status" value="1"/>
</dbReference>
<keyword evidence="1 4" id="KW-0808">Transferase</keyword>
<keyword evidence="5" id="KW-1185">Reference proteome</keyword>
<dbReference type="InterPro" id="IPR000182">
    <property type="entry name" value="GNAT_dom"/>
</dbReference>
<sequence>MKVLLGAGTASSCQADGVGGGPITSTTVSPVPPVPPAVPPAVTVSVDPDLTAPDVRALLEAHLADMRAVSPPESVHALDLDELRDPAITFCVARAADGTLLGVGALKELDDPAEPGGHGEVKSMRTSPTAVRTGVASHLLAHLLDLARERGLGRVSLETGAEPFFAPARRFYARHGFVERGPFAGYEPDPNSVFMTRPVAGSAASPEPPPA</sequence>
<protein>
    <submittedName>
        <fullName evidence="4">GNAT family N-acetyltransferase</fullName>
    </submittedName>
</protein>
<evidence type="ECO:0000259" key="3">
    <source>
        <dbReference type="PROSITE" id="PS51186"/>
    </source>
</evidence>
<dbReference type="EMBL" id="JAAGXA010000002">
    <property type="protein sequence ID" value="NEN77380.1"/>
    <property type="molecule type" value="Genomic_DNA"/>
</dbReference>
<dbReference type="AlphaFoldDB" id="A0A6P0HGK1"/>
<dbReference type="SUPFAM" id="SSF55729">
    <property type="entry name" value="Acyl-CoA N-acyltransferases (Nat)"/>
    <property type="match status" value="1"/>
</dbReference>
<comment type="caution">
    <text evidence="4">The sequence shown here is derived from an EMBL/GenBank/DDBJ whole genome shotgun (WGS) entry which is preliminary data.</text>
</comment>